<proteinExistence type="predicted"/>
<sequence length="113" mass="12422">MRAGGVACYALPERWRQSELGLWDPDFLPERKSEGPQTHRALLAPTSIGVRRVGHPGRAPYQSDLTARPRLSYKLRAADGAHQQDIGEDIRISAKIIGAQWTTSLSSAKLSMA</sequence>
<dbReference type="AlphaFoldDB" id="A0AAV7S4G3"/>
<gene>
    <name evidence="1" type="ORF">NDU88_012051</name>
</gene>
<keyword evidence="2" id="KW-1185">Reference proteome</keyword>
<evidence type="ECO:0000313" key="1">
    <source>
        <dbReference type="EMBL" id="KAJ1159384.1"/>
    </source>
</evidence>
<accession>A0AAV7S4G3</accession>
<dbReference type="Proteomes" id="UP001066276">
    <property type="component" value="Chromosome 5"/>
</dbReference>
<protein>
    <submittedName>
        <fullName evidence="1">Uncharacterized protein</fullName>
    </submittedName>
</protein>
<organism evidence="1 2">
    <name type="scientific">Pleurodeles waltl</name>
    <name type="common">Iberian ribbed newt</name>
    <dbReference type="NCBI Taxonomy" id="8319"/>
    <lineage>
        <taxon>Eukaryota</taxon>
        <taxon>Metazoa</taxon>
        <taxon>Chordata</taxon>
        <taxon>Craniata</taxon>
        <taxon>Vertebrata</taxon>
        <taxon>Euteleostomi</taxon>
        <taxon>Amphibia</taxon>
        <taxon>Batrachia</taxon>
        <taxon>Caudata</taxon>
        <taxon>Salamandroidea</taxon>
        <taxon>Salamandridae</taxon>
        <taxon>Pleurodelinae</taxon>
        <taxon>Pleurodeles</taxon>
    </lineage>
</organism>
<comment type="caution">
    <text evidence="1">The sequence shown here is derived from an EMBL/GenBank/DDBJ whole genome shotgun (WGS) entry which is preliminary data.</text>
</comment>
<name>A0AAV7S4G3_PLEWA</name>
<reference evidence="1" key="1">
    <citation type="journal article" date="2022" name="bioRxiv">
        <title>Sequencing and chromosome-scale assembly of the giantPleurodeles waltlgenome.</title>
        <authorList>
            <person name="Brown T."/>
            <person name="Elewa A."/>
            <person name="Iarovenko S."/>
            <person name="Subramanian E."/>
            <person name="Araus A.J."/>
            <person name="Petzold A."/>
            <person name="Susuki M."/>
            <person name="Suzuki K.-i.T."/>
            <person name="Hayashi T."/>
            <person name="Toyoda A."/>
            <person name="Oliveira C."/>
            <person name="Osipova E."/>
            <person name="Leigh N.D."/>
            <person name="Simon A."/>
            <person name="Yun M.H."/>
        </authorList>
    </citation>
    <scope>NUCLEOTIDE SEQUENCE</scope>
    <source>
        <strain evidence="1">20211129_DDA</strain>
        <tissue evidence="1">Liver</tissue>
    </source>
</reference>
<dbReference type="EMBL" id="JANPWB010000009">
    <property type="protein sequence ID" value="KAJ1159384.1"/>
    <property type="molecule type" value="Genomic_DNA"/>
</dbReference>
<evidence type="ECO:0000313" key="2">
    <source>
        <dbReference type="Proteomes" id="UP001066276"/>
    </source>
</evidence>